<gene>
    <name evidence="1" type="ORF">HOLleu_21001</name>
</gene>
<comment type="caution">
    <text evidence="1">The sequence shown here is derived from an EMBL/GenBank/DDBJ whole genome shotgun (WGS) entry which is preliminary data.</text>
</comment>
<proteinExistence type="predicted"/>
<dbReference type="AlphaFoldDB" id="A0A9Q1H5Q1"/>
<reference evidence="1" key="1">
    <citation type="submission" date="2021-10" db="EMBL/GenBank/DDBJ databases">
        <title>Tropical sea cucumber genome reveals ecological adaptation and Cuvierian tubules defense mechanism.</title>
        <authorList>
            <person name="Chen T."/>
        </authorList>
    </citation>
    <scope>NUCLEOTIDE SEQUENCE</scope>
    <source>
        <strain evidence="1">Nanhai2018</strain>
        <tissue evidence="1">Muscle</tissue>
    </source>
</reference>
<keyword evidence="2" id="KW-1185">Reference proteome</keyword>
<protein>
    <recommendedName>
        <fullName evidence="3">Transposase domain-containing protein</fullName>
    </recommendedName>
</protein>
<dbReference type="PANTHER" id="PTHR33053:SF24">
    <property type="entry name" value="TRANSPOSASE DOMAIN-CONTAINING PROTEIN"/>
    <property type="match status" value="1"/>
</dbReference>
<dbReference type="OrthoDB" id="10015795at2759"/>
<accession>A0A9Q1H5Q1</accession>
<evidence type="ECO:0008006" key="3">
    <source>
        <dbReference type="Google" id="ProtNLM"/>
    </source>
</evidence>
<dbReference type="EMBL" id="JAIZAY010000010">
    <property type="protein sequence ID" value="KAJ8034244.1"/>
    <property type="molecule type" value="Genomic_DNA"/>
</dbReference>
<dbReference type="PANTHER" id="PTHR33053">
    <property type="entry name" value="PROTEIN, PUTATIVE-RELATED"/>
    <property type="match status" value="1"/>
</dbReference>
<sequence>MRQNIESLHDVGLDNASLNNDIHLDACDFNNDSESHHEAESDGENNVQPAANALLQPGVGIFDDVFESETIEFDHGQRFDSDDDEFSEDDADHVLGIEESLSAWAIEFQGQVSHAALAGLLTALKPNFPHLPRDPRTLLHTNTSYNIVDICGGQYYHFGIKSCIVSKLEMYHNDVANLQEISLQVNIDGLPLFKSSCGQIWPILCFIEGLSQRDPFAVGIFYGTKKPTDASEYLSFFSEEVLSLYETGITYAHMKYPVKISAVVCDAPARAFVKNVKGHTGYYGCERCTQQGVWDSKMTFPLVDAPARTNEIFSQLGYENHQLGTPGLADLPINMIVQFPLDYMHLVCLGVVRRLILLWKKGPAQCRISAQMVTEISNALVALRSSIPSEFARKPRSLLEVDRWKATEFRQFLLYTGPLVLSKRLPDAMYKNFLLLSVAMHILLSQDLCKTLIAFSKHLLVNFVQHFSDLYGKKNVVYNVHSLIHLPEDAQHYGFLDSISAFPFENYLGKLKKLVRKPSQPLQQIVRRISEKELVSNVPKVRAAIHLNGKHSNGPVPNELAGGTQYKQIQLPVGFVSCMPGDNCVEVQDKICVVKNIMVCRGQEFIVFERFRKTEDFFSYPVASRDIGLSLVSRKHYLLQFAPVSDVSKKIVLLPLIPPTNLVIYRMIHHHKRLF</sequence>
<organism evidence="1 2">
    <name type="scientific">Holothuria leucospilota</name>
    <name type="common">Black long sea cucumber</name>
    <name type="synonym">Mertensiothuria leucospilota</name>
    <dbReference type="NCBI Taxonomy" id="206669"/>
    <lineage>
        <taxon>Eukaryota</taxon>
        <taxon>Metazoa</taxon>
        <taxon>Echinodermata</taxon>
        <taxon>Eleutherozoa</taxon>
        <taxon>Echinozoa</taxon>
        <taxon>Holothuroidea</taxon>
        <taxon>Aspidochirotacea</taxon>
        <taxon>Aspidochirotida</taxon>
        <taxon>Holothuriidae</taxon>
        <taxon>Holothuria</taxon>
    </lineage>
</organism>
<evidence type="ECO:0000313" key="2">
    <source>
        <dbReference type="Proteomes" id="UP001152320"/>
    </source>
</evidence>
<dbReference type="Proteomes" id="UP001152320">
    <property type="component" value="Chromosome 10"/>
</dbReference>
<name>A0A9Q1H5Q1_HOLLE</name>
<evidence type="ECO:0000313" key="1">
    <source>
        <dbReference type="EMBL" id="KAJ8034244.1"/>
    </source>
</evidence>